<name>A0A7C9N5W4_9ACTN</name>
<dbReference type="AlphaFoldDB" id="A0A7C9N5W4"/>
<dbReference type="RefSeq" id="WP_161478866.1">
    <property type="nucleotide sequence ID" value="NZ_WXEW01000002.1"/>
</dbReference>
<gene>
    <name evidence="1" type="ORF">GT755_06800</name>
</gene>
<dbReference type="EMBL" id="WXEW01000002">
    <property type="protein sequence ID" value="NAS21393.1"/>
    <property type="molecule type" value="Genomic_DNA"/>
</dbReference>
<reference evidence="1 2" key="1">
    <citation type="submission" date="2020-01" db="EMBL/GenBank/DDBJ databases">
        <title>Herbidospora sp. NEAU-GS84 nov., a novel actinomycete isolated from soil.</title>
        <authorList>
            <person name="Han L."/>
        </authorList>
    </citation>
    <scope>NUCLEOTIDE SEQUENCE [LARGE SCALE GENOMIC DNA]</scope>
    <source>
        <strain evidence="1 2">NEAU-GS84</strain>
    </source>
</reference>
<dbReference type="Proteomes" id="UP000479526">
    <property type="component" value="Unassembled WGS sequence"/>
</dbReference>
<keyword evidence="2" id="KW-1185">Reference proteome</keyword>
<organism evidence="1 2">
    <name type="scientific">Herbidospora solisilvae</name>
    <dbReference type="NCBI Taxonomy" id="2696284"/>
    <lineage>
        <taxon>Bacteria</taxon>
        <taxon>Bacillati</taxon>
        <taxon>Actinomycetota</taxon>
        <taxon>Actinomycetes</taxon>
        <taxon>Streptosporangiales</taxon>
        <taxon>Streptosporangiaceae</taxon>
        <taxon>Herbidospora</taxon>
    </lineage>
</organism>
<proteinExistence type="predicted"/>
<evidence type="ECO:0000313" key="1">
    <source>
        <dbReference type="EMBL" id="NAS21393.1"/>
    </source>
</evidence>
<comment type="caution">
    <text evidence="1">The sequence shown here is derived from an EMBL/GenBank/DDBJ whole genome shotgun (WGS) entry which is preliminary data.</text>
</comment>
<accession>A0A7C9N5W4</accession>
<sequence>MSTTAPLSDHLRARARHRLDRVEPSDEGRNARLALALIDAACYVDTLPEDDPSIVALRETGMLKPDAFEPGDREAQLLAEWAGGDPAQLLEALAR</sequence>
<protein>
    <submittedName>
        <fullName evidence="1">Uncharacterized protein</fullName>
    </submittedName>
</protein>
<evidence type="ECO:0000313" key="2">
    <source>
        <dbReference type="Proteomes" id="UP000479526"/>
    </source>
</evidence>